<evidence type="ECO:0000313" key="1">
    <source>
        <dbReference type="EMBL" id="ERI85108.1"/>
    </source>
</evidence>
<dbReference type="RefSeq" id="WP_021645493.1">
    <property type="nucleotide sequence ID" value="NZ_KE993110.1"/>
</dbReference>
<evidence type="ECO:0008006" key="3">
    <source>
        <dbReference type="Google" id="ProtNLM"/>
    </source>
</evidence>
<reference evidence="1 2" key="1">
    <citation type="submission" date="2013-08" db="EMBL/GenBank/DDBJ databases">
        <authorList>
            <person name="Weinstock G."/>
            <person name="Sodergren E."/>
            <person name="Wylie T."/>
            <person name="Fulton L."/>
            <person name="Fulton R."/>
            <person name="Fronick C."/>
            <person name="O'Laughlin M."/>
            <person name="Godfrey J."/>
            <person name="Miner T."/>
            <person name="Herter B."/>
            <person name="Appelbaum E."/>
            <person name="Cordes M."/>
            <person name="Lek S."/>
            <person name="Wollam A."/>
            <person name="Pepin K.H."/>
            <person name="Palsikar V.B."/>
            <person name="Mitreva M."/>
            <person name="Wilson R.K."/>
        </authorList>
    </citation>
    <scope>NUCLEOTIDE SEQUENCE [LARGE SCALE GENOMIC DNA]</scope>
    <source>
        <strain evidence="1 2">F0041</strain>
    </source>
</reference>
<dbReference type="Proteomes" id="UP000016496">
    <property type="component" value="Unassembled WGS sequence"/>
</dbReference>
<proteinExistence type="predicted"/>
<dbReference type="PATRIC" id="fig|1321819.3.peg.1840"/>
<sequence length="1144" mass="127646">MEQIIITRKDGTTYPLAVKREATDIKEARQSWGLLGDDVVNISVESPYPQHYEIGDYFNVFGRTYKLNQLPRVRKLGMHKYAYELTFEGVQYDLLRAFYDVTIETTGNTLQDVQGDALTGNLKRFARVLISNANRVFPGKWKLGACPDTIADKTLTFGDGDNCLAVFQNLCKTFDVEASISELNGIRTIDFFNRVGITHPFVFEFGKGKGLYALDRQNVDSSNIVTRLKVFGSDDNITNKYRANRLCLPGKSKAQSFIEQAEAVQRYGIHEARKIFEDIKPTFKGKVSSIVASDVLQFKDSSMFDLNATEADGKTTKYLIAGVSAKIHFNTGNLAGYEFDIHKYDHPTRTFTLKKLTDDRGDVFPSATSLAFQFAVGDEYKILDVTLPEQYQIEAEQKLQEQGNEYYRQNSQPKVKYGLSVSKSYLKRLFGEDVEASLFSPGDYININDDDIGVSKAIRIQSLQRNLLDVYDYTLTISDTAENNITTRVISELIDIDKITTTHNLKDPTRARANWRSSREVMGMVFDPDGDYYTDKIKPNSIDTLALSVGAKSMQFALQNVVFEPNYQGAKNMVRVSAGSLTHYTIEEQPRTWFIASSITGLPEDGKAYYIFAKCAKAGTAATIVFSKDSIKTDQDASNYHFWIGVINSVDADLQARSLALSYGFSMINGRFIKTGRIESADGSTYFDLDDGEIGGRVIFTSNGQPQSLEDFSTDVHNQIDGKIETWFQKTSPSLIWKTNDERIKHIGDLWFNTKTKELKRFSATYAWELIEDKTAIKALDDASKAQETANGKRRVFVNTPYTPYDIGDLWLDGNVLRRCKVARLQGTYNEADWVLGVSYDNTKTTIDGGLVTSGTIQVAGDNTSILAGMTGKGTVADSIRFWAGAAFNDRANAPFRVQQDGTTYMTKANVSGVIDAQTGKIGGFDINSYRIGSTNSYDQSTGLSLTNGNIRFRGYGVGGTHFASIGDLNWLGYSNAAFFELTSNDTNVIGSALFAKCVSGDGSFDHWLPQRAIEYVGNIYGIGKRCEYETGYIGEAFTDIILSHYDVTHKFHFTKCETSYLGVNLPAKSVIDKRTGGKEVIFNIEIVCDRNMPNRIKIRSSDGAQIYNNDGGAIDGLDMMKGDSLCLRYYNGGYHVLFKQYTT</sequence>
<name>U2CM07_9BACE</name>
<dbReference type="AlphaFoldDB" id="U2CM07"/>
<gene>
    <name evidence="1" type="ORF">HMPREF1981_01995</name>
</gene>
<comment type="caution">
    <text evidence="1">The sequence shown here is derived from an EMBL/GenBank/DDBJ whole genome shotgun (WGS) entry which is preliminary data.</text>
</comment>
<dbReference type="EMBL" id="AWSV01000108">
    <property type="protein sequence ID" value="ERI85108.1"/>
    <property type="molecule type" value="Genomic_DNA"/>
</dbReference>
<evidence type="ECO:0000313" key="2">
    <source>
        <dbReference type="Proteomes" id="UP000016496"/>
    </source>
</evidence>
<accession>U2CM07</accession>
<protein>
    <recommendedName>
        <fullName evidence="3">Phage minor structural protein</fullName>
    </recommendedName>
</protein>
<dbReference type="OrthoDB" id="1031347at2"/>
<dbReference type="HOGENOM" id="CLU_006643_0_0_10"/>
<organism evidence="1 2">
    <name type="scientific">Bacteroides pyogenes F0041</name>
    <dbReference type="NCBI Taxonomy" id="1321819"/>
    <lineage>
        <taxon>Bacteria</taxon>
        <taxon>Pseudomonadati</taxon>
        <taxon>Bacteroidota</taxon>
        <taxon>Bacteroidia</taxon>
        <taxon>Bacteroidales</taxon>
        <taxon>Bacteroidaceae</taxon>
        <taxon>Bacteroides</taxon>
    </lineage>
</organism>